<name>A0ABT3TAI3_9GAMM</name>
<gene>
    <name evidence="7" type="ORF">EYC98_00060</name>
</gene>
<proteinExistence type="inferred from homology"/>
<dbReference type="SUPFAM" id="SSF50129">
    <property type="entry name" value="GroES-like"/>
    <property type="match status" value="2"/>
</dbReference>
<comment type="similarity">
    <text evidence="5">Belongs to the zinc-containing alcohol dehydrogenase family.</text>
</comment>
<evidence type="ECO:0000256" key="4">
    <source>
        <dbReference type="ARBA" id="ARBA00023027"/>
    </source>
</evidence>
<dbReference type="Gene3D" id="3.90.180.10">
    <property type="entry name" value="Medium-chain alcohol dehydrogenases, catalytic domain"/>
    <property type="match status" value="1"/>
</dbReference>
<accession>A0ABT3TAI3</accession>
<dbReference type="Gene3D" id="3.40.50.720">
    <property type="entry name" value="NAD(P)-binding Rossmann-like Domain"/>
    <property type="match status" value="1"/>
</dbReference>
<comment type="cofactor">
    <cofactor evidence="5">
        <name>Zn(2+)</name>
        <dbReference type="ChEBI" id="CHEBI:29105"/>
    </cofactor>
</comment>
<evidence type="ECO:0000313" key="8">
    <source>
        <dbReference type="Proteomes" id="UP001143362"/>
    </source>
</evidence>
<dbReference type="SMART" id="SM00829">
    <property type="entry name" value="PKS_ER"/>
    <property type="match status" value="1"/>
</dbReference>
<dbReference type="EMBL" id="SHNN01000001">
    <property type="protein sequence ID" value="MCX2979255.1"/>
    <property type="molecule type" value="Genomic_DNA"/>
</dbReference>
<keyword evidence="1 5" id="KW-0479">Metal-binding</keyword>
<dbReference type="InterPro" id="IPR013149">
    <property type="entry name" value="ADH-like_C"/>
</dbReference>
<dbReference type="Pfam" id="PF00107">
    <property type="entry name" value="ADH_zinc_N"/>
    <property type="match status" value="1"/>
</dbReference>
<protein>
    <submittedName>
        <fullName evidence="7">Zn-dependent alcohol dehydrogenase</fullName>
    </submittedName>
</protein>
<keyword evidence="8" id="KW-1185">Reference proteome</keyword>
<sequence length="367" mass="37950">MRAAVLENPGQPLKIYDDVDIIEPRTGEVRVNVKYCGLCHSDLSIANGTMPTGENPIILGHEAAGIVDSVGPGVTNLKPGDHVVLTPTPPCGQCYYCQRNQHSLCVNSMNIMTNTLADGTTGLSRNGATLMRGLGVGALAEYVITPATGAIKVDNDVPLETVCVIGCALQTGVGAVLNTAEVEAGATVLVMGAGGIGISTIQGAVLAGAAMIVVSDPVAERRAAALEFGATHAFDPISEDLVARCFELTGGIGMDYAFETAGVAALIEQGINATRMGGKIVCVGAPPVEDPISIPSAVIFAISEKKLCGCLLGSSNSLHEIPRLIRLWKAGKLNLEDMITARRPLSEVNEGLADLAAGKGIRTVLEI</sequence>
<dbReference type="PANTHER" id="PTHR43880:SF12">
    <property type="entry name" value="ALCOHOL DEHYDROGENASE CLASS-3"/>
    <property type="match status" value="1"/>
</dbReference>
<reference evidence="7" key="1">
    <citation type="submission" date="2019-02" db="EMBL/GenBank/DDBJ databases">
        <authorList>
            <person name="Li S.-H."/>
        </authorList>
    </citation>
    <scope>NUCLEOTIDE SEQUENCE</scope>
    <source>
        <strain evidence="7">IMCC14734</strain>
    </source>
</reference>
<dbReference type="InterPro" id="IPR013154">
    <property type="entry name" value="ADH-like_N"/>
</dbReference>
<dbReference type="Pfam" id="PF08240">
    <property type="entry name" value="ADH_N"/>
    <property type="match status" value="1"/>
</dbReference>
<dbReference type="InterPro" id="IPR036291">
    <property type="entry name" value="NAD(P)-bd_dom_sf"/>
</dbReference>
<dbReference type="InterPro" id="IPR011032">
    <property type="entry name" value="GroES-like_sf"/>
</dbReference>
<evidence type="ECO:0000256" key="2">
    <source>
        <dbReference type="ARBA" id="ARBA00022833"/>
    </source>
</evidence>
<feature type="domain" description="Enoyl reductase (ER)" evidence="6">
    <location>
        <begin position="10"/>
        <end position="365"/>
    </location>
</feature>
<evidence type="ECO:0000259" key="6">
    <source>
        <dbReference type="SMART" id="SM00829"/>
    </source>
</evidence>
<keyword evidence="4" id="KW-0520">NAD</keyword>
<keyword evidence="2 5" id="KW-0862">Zinc</keyword>
<comment type="caution">
    <text evidence="7">The sequence shown here is derived from an EMBL/GenBank/DDBJ whole genome shotgun (WGS) entry which is preliminary data.</text>
</comment>
<dbReference type="CDD" id="cd08279">
    <property type="entry name" value="Zn_ADH_class_III"/>
    <property type="match status" value="1"/>
</dbReference>
<keyword evidence="3" id="KW-0560">Oxidoreductase</keyword>
<evidence type="ECO:0000256" key="1">
    <source>
        <dbReference type="ARBA" id="ARBA00022723"/>
    </source>
</evidence>
<dbReference type="Proteomes" id="UP001143362">
    <property type="component" value="Unassembled WGS sequence"/>
</dbReference>
<evidence type="ECO:0000256" key="5">
    <source>
        <dbReference type="RuleBase" id="RU361277"/>
    </source>
</evidence>
<organism evidence="7 8">
    <name type="scientific">Candidatus Litorirhabdus singularis</name>
    <dbReference type="NCBI Taxonomy" id="2518993"/>
    <lineage>
        <taxon>Bacteria</taxon>
        <taxon>Pseudomonadati</taxon>
        <taxon>Pseudomonadota</taxon>
        <taxon>Gammaproteobacteria</taxon>
        <taxon>Cellvibrionales</taxon>
        <taxon>Halieaceae</taxon>
        <taxon>Candidatus Litorirhabdus</taxon>
    </lineage>
</organism>
<dbReference type="PANTHER" id="PTHR43880">
    <property type="entry name" value="ALCOHOL DEHYDROGENASE"/>
    <property type="match status" value="1"/>
</dbReference>
<dbReference type="RefSeq" id="WP_279243256.1">
    <property type="nucleotide sequence ID" value="NZ_SHNN01000001.1"/>
</dbReference>
<dbReference type="SUPFAM" id="SSF51735">
    <property type="entry name" value="NAD(P)-binding Rossmann-fold domains"/>
    <property type="match status" value="1"/>
</dbReference>
<dbReference type="InterPro" id="IPR002328">
    <property type="entry name" value="ADH_Zn_CS"/>
</dbReference>
<dbReference type="InterPro" id="IPR020843">
    <property type="entry name" value="ER"/>
</dbReference>
<dbReference type="PROSITE" id="PS00059">
    <property type="entry name" value="ADH_ZINC"/>
    <property type="match status" value="1"/>
</dbReference>
<evidence type="ECO:0000313" key="7">
    <source>
        <dbReference type="EMBL" id="MCX2979255.1"/>
    </source>
</evidence>
<evidence type="ECO:0000256" key="3">
    <source>
        <dbReference type="ARBA" id="ARBA00023002"/>
    </source>
</evidence>